<keyword evidence="9" id="KW-1185">Reference proteome</keyword>
<comment type="cofactor">
    <cofactor evidence="1">
        <name>Mg(2+)</name>
        <dbReference type="ChEBI" id="CHEBI:18420"/>
    </cofactor>
</comment>
<evidence type="ECO:0000313" key="8">
    <source>
        <dbReference type="EMBL" id="AZG46577.1"/>
    </source>
</evidence>
<keyword evidence="5" id="KW-0479">Metal-binding</keyword>
<accession>A0A3G8JNC6</accession>
<evidence type="ECO:0000256" key="1">
    <source>
        <dbReference type="ARBA" id="ARBA00001946"/>
    </source>
</evidence>
<dbReference type="InterPro" id="IPR008949">
    <property type="entry name" value="Isoprenoid_synthase_dom_sf"/>
</dbReference>
<proteinExistence type="inferred from homology"/>
<dbReference type="EC" id="2.5.1.10" evidence="8"/>
<dbReference type="PROSITE" id="PS00723">
    <property type="entry name" value="POLYPRENYL_SYNTHASE_1"/>
    <property type="match status" value="1"/>
</dbReference>
<evidence type="ECO:0000256" key="7">
    <source>
        <dbReference type="RuleBase" id="RU004466"/>
    </source>
</evidence>
<dbReference type="CDD" id="cd00685">
    <property type="entry name" value="Trans_IPPS_HT"/>
    <property type="match status" value="1"/>
</dbReference>
<organism evidence="8 9">
    <name type="scientific">Gordonia insulae</name>
    <dbReference type="NCBI Taxonomy" id="2420509"/>
    <lineage>
        <taxon>Bacteria</taxon>
        <taxon>Bacillati</taxon>
        <taxon>Actinomycetota</taxon>
        <taxon>Actinomycetes</taxon>
        <taxon>Mycobacteriales</taxon>
        <taxon>Gordoniaceae</taxon>
        <taxon>Gordonia</taxon>
    </lineage>
</organism>
<dbReference type="GO" id="GO:0046872">
    <property type="term" value="F:metal ion binding"/>
    <property type="evidence" value="ECO:0007669"/>
    <property type="project" value="UniProtKB-KW"/>
</dbReference>
<dbReference type="Proteomes" id="UP000271469">
    <property type="component" value="Chromosome"/>
</dbReference>
<evidence type="ECO:0000256" key="3">
    <source>
        <dbReference type="ARBA" id="ARBA00006706"/>
    </source>
</evidence>
<sequence>MRTSDPDVVALVDDVLYQHVEEHCSVLTGVDDELAPLTDSLRGAVGGGKRVRATFCLLGAQGASGGHRVPGVVEAAAAIELFHLAALVHDDLMDNSADRRGRPTVHRSFTEEHLRAERLGDPAAHGAAVAIMAGDLCLMWSDDLIARGLATADGTVAGAARREWQGMRDEVFAGQFLDMLSQTQSATSKHRALQVLRFKSAEYTVARPLRLGGSLAGATPDLLDRFDRIGLAAGEAFQLRDDLLGVFGDPGRTGKPVIDDIREGKRTLLVAFAEERASRSERRVLADHLGKPELTEDELRMVCEVLIRTDAARLVEERIDDLADRALRGVDDLPVDDRTKAELSALIRRCVWRDA</sequence>
<evidence type="ECO:0000256" key="5">
    <source>
        <dbReference type="ARBA" id="ARBA00022723"/>
    </source>
</evidence>
<dbReference type="GO" id="GO:0008299">
    <property type="term" value="P:isoprenoid biosynthetic process"/>
    <property type="evidence" value="ECO:0007669"/>
    <property type="project" value="InterPro"/>
</dbReference>
<comment type="pathway">
    <text evidence="2">Isoprenoid biosynthesis.</text>
</comment>
<dbReference type="InterPro" id="IPR000092">
    <property type="entry name" value="Polyprenyl_synt"/>
</dbReference>
<dbReference type="Pfam" id="PF00348">
    <property type="entry name" value="polyprenyl_synt"/>
    <property type="match status" value="1"/>
</dbReference>
<dbReference type="PANTHER" id="PTHR12001">
    <property type="entry name" value="GERANYLGERANYL PYROPHOSPHATE SYNTHASE"/>
    <property type="match status" value="1"/>
</dbReference>
<dbReference type="KEGG" id="gom:D7316_03178"/>
<dbReference type="PANTHER" id="PTHR12001:SF85">
    <property type="entry name" value="SHORT CHAIN ISOPRENYL DIPHOSPHATE SYNTHASE"/>
    <property type="match status" value="1"/>
</dbReference>
<dbReference type="OrthoDB" id="4497239at2"/>
<dbReference type="GO" id="GO:0004337">
    <property type="term" value="F:(2E,6E)-farnesyl diphosphate synthase activity"/>
    <property type="evidence" value="ECO:0007669"/>
    <property type="project" value="UniProtKB-EC"/>
</dbReference>
<dbReference type="InterPro" id="IPR033749">
    <property type="entry name" value="Polyprenyl_synt_CS"/>
</dbReference>
<dbReference type="RefSeq" id="WP_124709067.1">
    <property type="nucleotide sequence ID" value="NZ_CP033972.1"/>
</dbReference>
<protein>
    <submittedName>
        <fullName evidence="8">(2E,6E)-farnesyl diphosphate synthase</fullName>
        <ecNumber evidence="8">2.5.1.10</ecNumber>
    </submittedName>
</protein>
<dbReference type="Gene3D" id="1.10.600.10">
    <property type="entry name" value="Farnesyl Diphosphate Synthase"/>
    <property type="match status" value="1"/>
</dbReference>
<evidence type="ECO:0000313" key="9">
    <source>
        <dbReference type="Proteomes" id="UP000271469"/>
    </source>
</evidence>
<name>A0A3G8JNC6_9ACTN</name>
<gene>
    <name evidence="8" type="ORF">D7316_03178</name>
</gene>
<comment type="similarity">
    <text evidence="3 7">Belongs to the FPP/GGPP synthase family.</text>
</comment>
<dbReference type="AlphaFoldDB" id="A0A3G8JNC6"/>
<dbReference type="SFLD" id="SFLDS00005">
    <property type="entry name" value="Isoprenoid_Synthase_Type_I"/>
    <property type="match status" value="1"/>
</dbReference>
<dbReference type="SUPFAM" id="SSF48576">
    <property type="entry name" value="Terpenoid synthases"/>
    <property type="match status" value="1"/>
</dbReference>
<evidence type="ECO:0000256" key="4">
    <source>
        <dbReference type="ARBA" id="ARBA00022679"/>
    </source>
</evidence>
<keyword evidence="6" id="KW-0460">Magnesium</keyword>
<dbReference type="EMBL" id="CP033972">
    <property type="protein sequence ID" value="AZG46577.1"/>
    <property type="molecule type" value="Genomic_DNA"/>
</dbReference>
<evidence type="ECO:0000256" key="2">
    <source>
        <dbReference type="ARBA" id="ARBA00005128"/>
    </source>
</evidence>
<reference evidence="8 9" key="1">
    <citation type="submission" date="2018-11" db="EMBL/GenBank/DDBJ databases">
        <title>Gordonia insulae sp. nov., isolated from an island soil.</title>
        <authorList>
            <person name="Kim Y.S."/>
            <person name="Kim S.B."/>
        </authorList>
    </citation>
    <scope>NUCLEOTIDE SEQUENCE [LARGE SCALE GENOMIC DNA]</scope>
    <source>
        <strain evidence="8 9">MMS17-SY073</strain>
    </source>
</reference>
<evidence type="ECO:0000256" key="6">
    <source>
        <dbReference type="ARBA" id="ARBA00022842"/>
    </source>
</evidence>
<keyword evidence="4 7" id="KW-0808">Transferase</keyword>